<organism evidence="16 17">
    <name type="scientific">Cladonia borealis</name>
    <dbReference type="NCBI Taxonomy" id="184061"/>
    <lineage>
        <taxon>Eukaryota</taxon>
        <taxon>Fungi</taxon>
        <taxon>Dikarya</taxon>
        <taxon>Ascomycota</taxon>
        <taxon>Pezizomycotina</taxon>
        <taxon>Lecanoromycetes</taxon>
        <taxon>OSLEUM clade</taxon>
        <taxon>Lecanoromycetidae</taxon>
        <taxon>Lecanorales</taxon>
        <taxon>Lecanorineae</taxon>
        <taxon>Cladoniaceae</taxon>
        <taxon>Cladonia</taxon>
    </lineage>
</organism>
<feature type="region of interest" description="Disordered" evidence="12">
    <location>
        <begin position="78"/>
        <end position="105"/>
    </location>
</feature>
<dbReference type="CDD" id="cd17947">
    <property type="entry name" value="DEADc_DDX27"/>
    <property type="match status" value="1"/>
</dbReference>
<comment type="caution">
    <text evidence="16">The sequence shown here is derived from an EMBL/GenBank/DDBJ whole genome shotgun (WGS) entry which is preliminary data.</text>
</comment>
<dbReference type="GO" id="GO:0005634">
    <property type="term" value="C:nucleus"/>
    <property type="evidence" value="ECO:0007669"/>
    <property type="project" value="UniProtKB-SubCell"/>
</dbReference>
<dbReference type="InterPro" id="IPR050079">
    <property type="entry name" value="DEAD_box_RNA_helicase"/>
</dbReference>
<keyword evidence="8" id="KW-0694">RNA-binding</keyword>
<dbReference type="PROSITE" id="PS51192">
    <property type="entry name" value="HELICASE_ATP_BIND_1"/>
    <property type="match status" value="1"/>
</dbReference>
<dbReference type="CDD" id="cd18787">
    <property type="entry name" value="SF2_C_DEAD"/>
    <property type="match status" value="1"/>
</dbReference>
<evidence type="ECO:0000256" key="6">
    <source>
        <dbReference type="ARBA" id="ARBA00022806"/>
    </source>
</evidence>
<dbReference type="PANTHER" id="PTHR47959">
    <property type="entry name" value="ATP-DEPENDENT RNA HELICASE RHLE-RELATED"/>
    <property type="match status" value="1"/>
</dbReference>
<dbReference type="AlphaFoldDB" id="A0AA39V1C6"/>
<feature type="domain" description="DEAD-box RNA helicase Q" evidence="15">
    <location>
        <begin position="296"/>
        <end position="324"/>
    </location>
</feature>
<evidence type="ECO:0000256" key="11">
    <source>
        <dbReference type="PROSITE-ProRule" id="PRU00552"/>
    </source>
</evidence>
<feature type="compositionally biased region" description="Basic and acidic residues" evidence="12">
    <location>
        <begin position="172"/>
        <end position="182"/>
    </location>
</feature>
<protein>
    <recommendedName>
        <fullName evidence="2">RNA helicase</fullName>
        <ecNumber evidence="2">3.6.4.13</ecNumber>
    </recommendedName>
</protein>
<dbReference type="GO" id="GO:0010467">
    <property type="term" value="P:gene expression"/>
    <property type="evidence" value="ECO:0007669"/>
    <property type="project" value="UniProtKB-ARBA"/>
</dbReference>
<evidence type="ECO:0000256" key="12">
    <source>
        <dbReference type="SAM" id="MobiDB-lite"/>
    </source>
</evidence>
<dbReference type="PANTHER" id="PTHR47959:SF1">
    <property type="entry name" value="ATP-DEPENDENT RNA HELICASE DBPA"/>
    <property type="match status" value="1"/>
</dbReference>
<keyword evidence="9" id="KW-0539">Nucleus</keyword>
<feature type="domain" description="Helicase ATP-binding" evidence="13">
    <location>
        <begin position="327"/>
        <end position="501"/>
    </location>
</feature>
<dbReference type="GO" id="GO:0003723">
    <property type="term" value="F:RNA binding"/>
    <property type="evidence" value="ECO:0007669"/>
    <property type="project" value="UniProtKB-KW"/>
</dbReference>
<name>A0AA39V1C6_9LECA</name>
<feature type="compositionally biased region" description="Acidic residues" evidence="12">
    <location>
        <begin position="1"/>
        <end position="10"/>
    </location>
</feature>
<dbReference type="InterPro" id="IPR001650">
    <property type="entry name" value="Helicase_C-like"/>
</dbReference>
<dbReference type="PROSITE" id="PS51194">
    <property type="entry name" value="HELICASE_CTER"/>
    <property type="match status" value="1"/>
</dbReference>
<feature type="compositionally biased region" description="Basic and acidic residues" evidence="12">
    <location>
        <begin position="771"/>
        <end position="794"/>
    </location>
</feature>
<feature type="short sequence motif" description="Q motif" evidence="11">
    <location>
        <begin position="296"/>
        <end position="324"/>
    </location>
</feature>
<dbReference type="InterPro" id="IPR027417">
    <property type="entry name" value="P-loop_NTPase"/>
</dbReference>
<evidence type="ECO:0000256" key="1">
    <source>
        <dbReference type="ARBA" id="ARBA00004123"/>
    </source>
</evidence>
<dbReference type="InterPro" id="IPR011545">
    <property type="entry name" value="DEAD/DEAH_box_helicase_dom"/>
</dbReference>
<dbReference type="GO" id="GO:0003724">
    <property type="term" value="F:RNA helicase activity"/>
    <property type="evidence" value="ECO:0007669"/>
    <property type="project" value="UniProtKB-EC"/>
</dbReference>
<evidence type="ECO:0000256" key="9">
    <source>
        <dbReference type="ARBA" id="ARBA00023242"/>
    </source>
</evidence>
<feature type="compositionally biased region" description="Basic residues" evidence="12">
    <location>
        <begin position="828"/>
        <end position="838"/>
    </location>
</feature>
<evidence type="ECO:0000259" key="14">
    <source>
        <dbReference type="PROSITE" id="PS51194"/>
    </source>
</evidence>
<dbReference type="GO" id="GO:0016787">
    <property type="term" value="F:hydrolase activity"/>
    <property type="evidence" value="ECO:0007669"/>
    <property type="project" value="UniProtKB-KW"/>
</dbReference>
<evidence type="ECO:0000256" key="5">
    <source>
        <dbReference type="ARBA" id="ARBA00022801"/>
    </source>
</evidence>
<evidence type="ECO:0000256" key="7">
    <source>
        <dbReference type="ARBA" id="ARBA00022840"/>
    </source>
</evidence>
<comment type="catalytic activity">
    <reaction evidence="10">
        <text>ATP + H2O = ADP + phosphate + H(+)</text>
        <dbReference type="Rhea" id="RHEA:13065"/>
        <dbReference type="ChEBI" id="CHEBI:15377"/>
        <dbReference type="ChEBI" id="CHEBI:15378"/>
        <dbReference type="ChEBI" id="CHEBI:30616"/>
        <dbReference type="ChEBI" id="CHEBI:43474"/>
        <dbReference type="ChEBI" id="CHEBI:456216"/>
        <dbReference type="EC" id="3.6.4.13"/>
    </reaction>
</comment>
<feature type="compositionally biased region" description="Acidic residues" evidence="12">
    <location>
        <begin position="197"/>
        <end position="212"/>
    </location>
</feature>
<evidence type="ECO:0000313" key="17">
    <source>
        <dbReference type="Proteomes" id="UP001166286"/>
    </source>
</evidence>
<dbReference type="SMART" id="SM00490">
    <property type="entry name" value="HELICc"/>
    <property type="match status" value="1"/>
</dbReference>
<evidence type="ECO:0000259" key="15">
    <source>
        <dbReference type="PROSITE" id="PS51195"/>
    </source>
</evidence>
<evidence type="ECO:0000259" key="13">
    <source>
        <dbReference type="PROSITE" id="PS51192"/>
    </source>
</evidence>
<keyword evidence="5" id="KW-0378">Hydrolase</keyword>
<accession>A0AA39V1C6</accession>
<dbReference type="Gene3D" id="3.40.50.300">
    <property type="entry name" value="P-loop containing nucleotide triphosphate hydrolases"/>
    <property type="match status" value="2"/>
</dbReference>
<feature type="region of interest" description="Disordered" evidence="12">
    <location>
        <begin position="1"/>
        <end position="55"/>
    </location>
</feature>
<evidence type="ECO:0000313" key="16">
    <source>
        <dbReference type="EMBL" id="KAK0511932.1"/>
    </source>
</evidence>
<dbReference type="Pfam" id="PF00270">
    <property type="entry name" value="DEAD"/>
    <property type="match status" value="1"/>
</dbReference>
<feature type="region of interest" description="Disordered" evidence="12">
    <location>
        <begin position="162"/>
        <end position="257"/>
    </location>
</feature>
<dbReference type="Proteomes" id="UP001166286">
    <property type="component" value="Unassembled WGS sequence"/>
</dbReference>
<dbReference type="InterPro" id="IPR014014">
    <property type="entry name" value="RNA_helicase_DEAD_Q_motif"/>
</dbReference>
<comment type="subcellular location">
    <subcellularLocation>
        <location evidence="1">Nucleus</location>
    </subcellularLocation>
</comment>
<keyword evidence="3" id="KW-0690">Ribosome biogenesis</keyword>
<dbReference type="InterPro" id="IPR000629">
    <property type="entry name" value="RNA-helicase_DEAD-box_CS"/>
</dbReference>
<keyword evidence="17" id="KW-1185">Reference proteome</keyword>
<evidence type="ECO:0000256" key="8">
    <source>
        <dbReference type="ARBA" id="ARBA00022884"/>
    </source>
</evidence>
<dbReference type="PROSITE" id="PS00039">
    <property type="entry name" value="DEAD_ATP_HELICASE"/>
    <property type="match status" value="1"/>
</dbReference>
<feature type="domain" description="Helicase C-terminal" evidence="14">
    <location>
        <begin position="534"/>
        <end position="675"/>
    </location>
</feature>
<evidence type="ECO:0000256" key="10">
    <source>
        <dbReference type="ARBA" id="ARBA00047984"/>
    </source>
</evidence>
<sequence length="838" mass="92037">MITSGEDDDDFIRTISDDDEIIQSSADSEDLELGGLTKKTQNSRKRKRSKDQGEIFPVATDGTYEKNKIIKRRKIRPGAAAKDNGLMEEEEGETWTAHGEDDGALDSDFEFQIGDIDNWVTEDLDGWDLKGNAAAIKITALGDKKGVDIDAIIARRGKCDTVVENGDSNHTNSEDESQRESGLDEVTGSEAEGRGIEEDEDENEDQTLDEDAFGMGVADTEKEEGDDSLAEDQIPESSSDEESAAEPVPHPDDLDYHVSSADEMDVSEEQARRKAFFAPEEMEITSKGKNKNTTAGSFQSMSLSRPILRGLAAMGFSEPTPIQTKTIPVALLGKDVVGGAVTGSGKTAAFIIPILERLLYRPKKIPTSRVAILMPTRELAVQCFNVAKKLASFTDVTFCQLVGGFSLREQESVLRQRPDVIMATPGRFIDHMRNSASFTVDTLEILVLDEADRMLEDGFADELNEILTTIPKSRQTMLFSATMTDRVDKLIRVGLNRPLRLMVDARKQTVGTLIQEFVRLRPGREDRRLGYLMYLCQNIYTDHTIIFFRQKKVAHRVRIIFGLFGIKAAELHGSMSQEQRISALASFRTSQTTHLLATDLASRGLDIPTVTTVINYEAPQTHEIYLHRVGRTARAGRAGRACTIAAEPDRKIVKQAVKAGRAQGAKIVSRVIEPSLADEWAAKCAALDAEIDSILDEEKEEKAIAGAEMQVRKGENIMTHEDEIKSRPKRTWFESEKEKLVAKKKGMVELNGAVGLGKKIVGGKLSHKDRKRLDDGRERKEGRVWKKGRGDGVEVGRVGKGKGKDGGRGGSGSGSGRKGKGGKEGGGKAKKVKGGGRR</sequence>
<evidence type="ECO:0000256" key="4">
    <source>
        <dbReference type="ARBA" id="ARBA00022741"/>
    </source>
</evidence>
<feature type="compositionally biased region" description="Acidic residues" evidence="12">
    <location>
        <begin position="221"/>
        <end position="244"/>
    </location>
</feature>
<dbReference type="GO" id="GO:0005829">
    <property type="term" value="C:cytosol"/>
    <property type="evidence" value="ECO:0007669"/>
    <property type="project" value="TreeGrafter"/>
</dbReference>
<dbReference type="InterPro" id="IPR014001">
    <property type="entry name" value="Helicase_ATP-bd"/>
</dbReference>
<dbReference type="GO" id="GO:0042254">
    <property type="term" value="P:ribosome biogenesis"/>
    <property type="evidence" value="ECO:0007669"/>
    <property type="project" value="UniProtKB-KW"/>
</dbReference>
<reference evidence="16" key="1">
    <citation type="submission" date="2023-03" db="EMBL/GenBank/DDBJ databases">
        <title>Complete genome of Cladonia borealis.</title>
        <authorList>
            <person name="Park H."/>
        </authorList>
    </citation>
    <scope>NUCLEOTIDE SEQUENCE</scope>
    <source>
        <strain evidence="16">ANT050790</strain>
    </source>
</reference>
<dbReference type="EMBL" id="JAFEKC020000012">
    <property type="protein sequence ID" value="KAK0511932.1"/>
    <property type="molecule type" value="Genomic_DNA"/>
</dbReference>
<dbReference type="Pfam" id="PF00271">
    <property type="entry name" value="Helicase_C"/>
    <property type="match status" value="1"/>
</dbReference>
<dbReference type="SUPFAM" id="SSF52540">
    <property type="entry name" value="P-loop containing nucleoside triphosphate hydrolases"/>
    <property type="match status" value="2"/>
</dbReference>
<dbReference type="EC" id="3.6.4.13" evidence="2"/>
<proteinExistence type="predicted"/>
<keyword evidence="7" id="KW-0067">ATP-binding</keyword>
<keyword evidence="6" id="KW-0347">Helicase</keyword>
<dbReference type="GO" id="GO:0005524">
    <property type="term" value="F:ATP binding"/>
    <property type="evidence" value="ECO:0007669"/>
    <property type="project" value="UniProtKB-KW"/>
</dbReference>
<evidence type="ECO:0000256" key="3">
    <source>
        <dbReference type="ARBA" id="ARBA00022517"/>
    </source>
</evidence>
<feature type="compositionally biased region" description="Acidic residues" evidence="12">
    <location>
        <begin position="17"/>
        <end position="32"/>
    </location>
</feature>
<feature type="region of interest" description="Disordered" evidence="12">
    <location>
        <begin position="767"/>
        <end position="838"/>
    </location>
</feature>
<dbReference type="SMART" id="SM00487">
    <property type="entry name" value="DEXDc"/>
    <property type="match status" value="1"/>
</dbReference>
<evidence type="ECO:0000256" key="2">
    <source>
        <dbReference type="ARBA" id="ARBA00012552"/>
    </source>
</evidence>
<gene>
    <name evidence="16" type="ORF">JMJ35_005782</name>
</gene>
<keyword evidence="4" id="KW-0547">Nucleotide-binding</keyword>
<dbReference type="PROSITE" id="PS51195">
    <property type="entry name" value="Q_MOTIF"/>
    <property type="match status" value="1"/>
</dbReference>